<organism evidence="6 7">
    <name type="scientific">Kangsaoukella pontilimi</name>
    <dbReference type="NCBI Taxonomy" id="2691042"/>
    <lineage>
        <taxon>Bacteria</taxon>
        <taxon>Pseudomonadati</taxon>
        <taxon>Pseudomonadota</taxon>
        <taxon>Alphaproteobacteria</taxon>
        <taxon>Rhodobacterales</taxon>
        <taxon>Paracoccaceae</taxon>
        <taxon>Kangsaoukella</taxon>
    </lineage>
</organism>
<reference evidence="6 7" key="2">
    <citation type="submission" date="2020-03" db="EMBL/GenBank/DDBJ databases">
        <title>Kangsaoukella pontilimi gen. nov., sp. nov., a new member of the family Rhodobacteraceae isolated from a tidal mudflat.</title>
        <authorList>
            <person name="Kim I.S."/>
        </authorList>
    </citation>
    <scope>NUCLEOTIDE SEQUENCE [LARGE SCALE GENOMIC DNA]</scope>
    <source>
        <strain evidence="6 7">GH1-50</strain>
    </source>
</reference>
<dbReference type="EMBL" id="WUPT01000005">
    <property type="protein sequence ID" value="MXQ09762.1"/>
    <property type="molecule type" value="Genomic_DNA"/>
</dbReference>
<dbReference type="Pfam" id="PF08100">
    <property type="entry name" value="Dimerisation"/>
    <property type="match status" value="1"/>
</dbReference>
<dbReference type="SUPFAM" id="SSF46785">
    <property type="entry name" value="Winged helix' DNA-binding domain"/>
    <property type="match status" value="1"/>
</dbReference>
<evidence type="ECO:0000256" key="1">
    <source>
        <dbReference type="ARBA" id="ARBA00022603"/>
    </source>
</evidence>
<sequence>MRLVASPGFQKWAARFPLTRRVTRREGEEIFDLVAGFAHSQCLAALVELGILRRLLDSPASLDRLARAADLRPDRARILLDAGVALGLIRKLPDAYAISRKGAALAGVPGLEGMIRHHRVLYRDLADPVAFFRGESDTELKHFWPYVFGAGAAQDPGTARRYSELMADSQKLVADETLAAVSLSGVSHLMDVGGGTGAFLAEALTAYPDLSATLFDLPAVVPDARARFETAGQSARVRIVPGSFRDQPLPEGADAISLVRVLYDHADETVRGLLAEVRSALPPGGRLIVSEPMAGGARPTRAGDAYFALYTLAMETGRTRSAEEVSALMSAAGFEDVRQVRTSRPFVTSVVTGVRPSGISMSK</sequence>
<reference evidence="6 7" key="1">
    <citation type="submission" date="2019-12" db="EMBL/GenBank/DDBJ databases">
        <authorList>
            <person name="Lee S.D."/>
        </authorList>
    </citation>
    <scope>NUCLEOTIDE SEQUENCE [LARGE SCALE GENOMIC DNA]</scope>
    <source>
        <strain evidence="6 7">GH1-50</strain>
    </source>
</reference>
<dbReference type="SUPFAM" id="SSF53335">
    <property type="entry name" value="S-adenosyl-L-methionine-dependent methyltransferases"/>
    <property type="match status" value="1"/>
</dbReference>
<dbReference type="InterPro" id="IPR016461">
    <property type="entry name" value="COMT-like"/>
</dbReference>
<feature type="domain" description="O-methyltransferase dimerisation" evidence="5">
    <location>
        <begin position="32"/>
        <end position="92"/>
    </location>
</feature>
<dbReference type="Pfam" id="PF00891">
    <property type="entry name" value="Methyltransf_2"/>
    <property type="match status" value="1"/>
</dbReference>
<dbReference type="InterPro" id="IPR036390">
    <property type="entry name" value="WH_DNA-bd_sf"/>
</dbReference>
<gene>
    <name evidence="6" type="ORF">GQ651_18095</name>
</gene>
<name>A0A7C9IKP3_9RHOB</name>
<dbReference type="InterPro" id="IPR029063">
    <property type="entry name" value="SAM-dependent_MTases_sf"/>
</dbReference>
<dbReference type="PANTHER" id="PTHR43712:SF2">
    <property type="entry name" value="O-METHYLTRANSFERASE CICE"/>
    <property type="match status" value="1"/>
</dbReference>
<dbReference type="CDD" id="cd02440">
    <property type="entry name" value="AdoMet_MTases"/>
    <property type="match status" value="1"/>
</dbReference>
<dbReference type="PROSITE" id="PS51683">
    <property type="entry name" value="SAM_OMT_II"/>
    <property type="match status" value="1"/>
</dbReference>
<dbReference type="RefSeq" id="WP_160765713.1">
    <property type="nucleotide sequence ID" value="NZ_WUPT01000005.1"/>
</dbReference>
<proteinExistence type="predicted"/>
<dbReference type="AlphaFoldDB" id="A0A7C9IKP3"/>
<dbReference type="Proteomes" id="UP000480350">
    <property type="component" value="Unassembled WGS sequence"/>
</dbReference>
<evidence type="ECO:0000256" key="3">
    <source>
        <dbReference type="ARBA" id="ARBA00022691"/>
    </source>
</evidence>
<evidence type="ECO:0000259" key="5">
    <source>
        <dbReference type="Pfam" id="PF08100"/>
    </source>
</evidence>
<accession>A0A7C9IKP3</accession>
<evidence type="ECO:0000259" key="4">
    <source>
        <dbReference type="Pfam" id="PF00891"/>
    </source>
</evidence>
<dbReference type="Gene3D" id="3.40.50.150">
    <property type="entry name" value="Vaccinia Virus protein VP39"/>
    <property type="match status" value="1"/>
</dbReference>
<feature type="domain" description="O-methyltransferase C-terminal" evidence="4">
    <location>
        <begin position="122"/>
        <end position="335"/>
    </location>
</feature>
<keyword evidence="3" id="KW-0949">S-adenosyl-L-methionine</keyword>
<evidence type="ECO:0000313" key="7">
    <source>
        <dbReference type="Proteomes" id="UP000480350"/>
    </source>
</evidence>
<evidence type="ECO:0000256" key="2">
    <source>
        <dbReference type="ARBA" id="ARBA00022679"/>
    </source>
</evidence>
<keyword evidence="2 6" id="KW-0808">Transferase</keyword>
<dbReference type="InterPro" id="IPR012967">
    <property type="entry name" value="COMT_dimerisation"/>
</dbReference>
<keyword evidence="1 6" id="KW-0489">Methyltransferase</keyword>
<dbReference type="GO" id="GO:0046983">
    <property type="term" value="F:protein dimerization activity"/>
    <property type="evidence" value="ECO:0007669"/>
    <property type="project" value="InterPro"/>
</dbReference>
<dbReference type="GO" id="GO:0032259">
    <property type="term" value="P:methylation"/>
    <property type="evidence" value="ECO:0007669"/>
    <property type="project" value="UniProtKB-KW"/>
</dbReference>
<protein>
    <submittedName>
        <fullName evidence="6">Methyltransferase domain-containing protein</fullName>
    </submittedName>
</protein>
<dbReference type="InterPro" id="IPR001077">
    <property type="entry name" value="COMT_C"/>
</dbReference>
<evidence type="ECO:0000313" key="6">
    <source>
        <dbReference type="EMBL" id="MXQ09762.1"/>
    </source>
</evidence>
<dbReference type="Gene3D" id="1.10.10.10">
    <property type="entry name" value="Winged helix-like DNA-binding domain superfamily/Winged helix DNA-binding domain"/>
    <property type="match status" value="1"/>
</dbReference>
<dbReference type="PANTHER" id="PTHR43712">
    <property type="entry name" value="PUTATIVE (AFU_ORTHOLOGUE AFUA_4G14580)-RELATED"/>
    <property type="match status" value="1"/>
</dbReference>
<keyword evidence="7" id="KW-1185">Reference proteome</keyword>
<dbReference type="GO" id="GO:0008171">
    <property type="term" value="F:O-methyltransferase activity"/>
    <property type="evidence" value="ECO:0007669"/>
    <property type="project" value="InterPro"/>
</dbReference>
<dbReference type="InterPro" id="IPR036388">
    <property type="entry name" value="WH-like_DNA-bd_sf"/>
</dbReference>
<comment type="caution">
    <text evidence="6">The sequence shown here is derived from an EMBL/GenBank/DDBJ whole genome shotgun (WGS) entry which is preliminary data.</text>
</comment>